<evidence type="ECO:0000256" key="3">
    <source>
        <dbReference type="ARBA" id="ARBA00022679"/>
    </source>
</evidence>
<accession>A0A7G6E4H8</accession>
<keyword evidence="6 8" id="KW-0472">Membrane</keyword>
<evidence type="ECO:0000256" key="6">
    <source>
        <dbReference type="ARBA" id="ARBA00023136"/>
    </source>
</evidence>
<dbReference type="Proteomes" id="UP000515847">
    <property type="component" value="Chromosome"/>
</dbReference>
<organism evidence="9 10">
    <name type="scientific">Thermanaerosceptrum fracticalcis</name>
    <dbReference type="NCBI Taxonomy" id="1712410"/>
    <lineage>
        <taxon>Bacteria</taxon>
        <taxon>Bacillati</taxon>
        <taxon>Bacillota</taxon>
        <taxon>Clostridia</taxon>
        <taxon>Eubacteriales</taxon>
        <taxon>Peptococcaceae</taxon>
        <taxon>Thermanaerosceptrum</taxon>
    </lineage>
</organism>
<keyword evidence="3 9" id="KW-0808">Transferase</keyword>
<dbReference type="PANTHER" id="PTHR22926:SF3">
    <property type="entry name" value="UNDECAPRENYL-PHOSPHATE ALPHA-N-ACETYLGLUCOSAMINYL 1-PHOSPHATE TRANSFERASE"/>
    <property type="match status" value="1"/>
</dbReference>
<keyword evidence="5 8" id="KW-1133">Transmembrane helix</keyword>
<comment type="subcellular location">
    <subcellularLocation>
        <location evidence="1">Cell membrane</location>
        <topology evidence="1">Multi-pass membrane protein</topology>
    </subcellularLocation>
</comment>
<name>A0A7G6E4H8_THEFR</name>
<dbReference type="InterPro" id="IPR000715">
    <property type="entry name" value="Glycosyl_transferase_4"/>
</dbReference>
<dbReference type="PANTHER" id="PTHR22926">
    <property type="entry name" value="PHOSPHO-N-ACETYLMURAMOYL-PENTAPEPTIDE-TRANSFERASE"/>
    <property type="match status" value="1"/>
</dbReference>
<feature type="binding site" evidence="7">
    <location>
        <position position="149"/>
    </location>
    <ligand>
        <name>Mg(2+)</name>
        <dbReference type="ChEBI" id="CHEBI:18420"/>
    </ligand>
</feature>
<dbReference type="GO" id="GO:0044038">
    <property type="term" value="P:cell wall macromolecule biosynthetic process"/>
    <property type="evidence" value="ECO:0007669"/>
    <property type="project" value="TreeGrafter"/>
</dbReference>
<feature type="transmembrane region" description="Helical" evidence="8">
    <location>
        <begin position="313"/>
        <end position="332"/>
    </location>
</feature>
<protein>
    <submittedName>
        <fullName evidence="9">Undecaprenyl/decaprenyl-phosphate alpha-N-acetylglucosaminyl 1-phosphate transferase</fullName>
    </submittedName>
</protein>
<comment type="cofactor">
    <cofactor evidence="7">
        <name>Mg(2+)</name>
        <dbReference type="ChEBI" id="CHEBI:18420"/>
    </cofactor>
</comment>
<keyword evidence="2" id="KW-1003">Cell membrane</keyword>
<dbReference type="Pfam" id="PF00953">
    <property type="entry name" value="Glycos_transf_4"/>
    <property type="match status" value="1"/>
</dbReference>
<evidence type="ECO:0000256" key="5">
    <source>
        <dbReference type="ARBA" id="ARBA00022989"/>
    </source>
</evidence>
<sequence length="352" mass="37749">MLNYFYPLIIAFFVALLVTPLVKRLAYKVKAVDKPAARKVHHKLMPRLGGLAICVGFWTAVLLTQELTMEIYALLGGGLLIILVGLRDDIKGVSPKTKLLVQVLAACIVLAAGVRVNFMTHPINGVIDLGYLGYPLTVLWIIGVTNAVNLIDGLDGLAAGVSAIAAVTLGIVSLIEGVTAMAFIPFILAASILGFLKYNFHPAQIFMGDTGSLFLGFNLATIAIIGLTKSATVISLFLPIVILGIPIMDTLFAIIRRYHNGKPIFCADKDHLHHRLLALGLSHRHTVLAIYGVSLLLGVSAVLMALVTTAQGMLIMVVTTLGVFIGAERVGILRGRDLKDAKHKKAYNTVAK</sequence>
<feature type="transmembrane region" description="Helical" evidence="8">
    <location>
        <begin position="71"/>
        <end position="87"/>
    </location>
</feature>
<dbReference type="GO" id="GO:0005886">
    <property type="term" value="C:plasma membrane"/>
    <property type="evidence" value="ECO:0007669"/>
    <property type="project" value="UniProtKB-SubCell"/>
</dbReference>
<dbReference type="GO" id="GO:0046872">
    <property type="term" value="F:metal ion binding"/>
    <property type="evidence" value="ECO:0007669"/>
    <property type="project" value="UniProtKB-KW"/>
</dbReference>
<evidence type="ECO:0000256" key="1">
    <source>
        <dbReference type="ARBA" id="ARBA00004651"/>
    </source>
</evidence>
<feature type="transmembrane region" description="Helical" evidence="8">
    <location>
        <begin position="48"/>
        <end position="65"/>
    </location>
</feature>
<feature type="transmembrane region" description="Helical" evidence="8">
    <location>
        <begin position="6"/>
        <end position="27"/>
    </location>
</feature>
<evidence type="ECO:0000256" key="2">
    <source>
        <dbReference type="ARBA" id="ARBA00022475"/>
    </source>
</evidence>
<feature type="transmembrane region" description="Helical" evidence="8">
    <location>
        <begin position="157"/>
        <end position="175"/>
    </location>
</feature>
<evidence type="ECO:0000313" key="9">
    <source>
        <dbReference type="EMBL" id="QNB46982.1"/>
    </source>
</evidence>
<feature type="transmembrane region" description="Helical" evidence="8">
    <location>
        <begin position="212"/>
        <end position="228"/>
    </location>
</feature>
<evidence type="ECO:0000256" key="7">
    <source>
        <dbReference type="PIRSR" id="PIRSR600715-1"/>
    </source>
</evidence>
<feature type="transmembrane region" description="Helical" evidence="8">
    <location>
        <begin position="99"/>
        <end position="119"/>
    </location>
</feature>
<reference evidence="9 10" key="1">
    <citation type="journal article" date="2019" name="Front. Microbiol.">
        <title>Thermoanaerosceptrum fracticalcis gen. nov. sp. nov., a Novel Fumarate-Fermenting Microorganism From a Deep Fractured Carbonate Aquifer of the US Great Basin.</title>
        <authorList>
            <person name="Hamilton-Brehm S.D."/>
            <person name="Stewart L.E."/>
            <person name="Zavarin M."/>
            <person name="Caldwell M."/>
            <person name="Lawson P.A."/>
            <person name="Onstott T.C."/>
            <person name="Grzymski J."/>
            <person name="Neveux I."/>
            <person name="Lollar B.S."/>
            <person name="Russell C.E."/>
            <person name="Moser D.P."/>
        </authorList>
    </citation>
    <scope>NUCLEOTIDE SEQUENCE [LARGE SCALE GENOMIC DNA]</scope>
    <source>
        <strain evidence="9 10">DRI-13</strain>
    </source>
</reference>
<feature type="binding site" evidence="7">
    <location>
        <position position="209"/>
    </location>
    <ligand>
        <name>Mg(2+)</name>
        <dbReference type="ChEBI" id="CHEBI:18420"/>
    </ligand>
</feature>
<evidence type="ECO:0000313" key="10">
    <source>
        <dbReference type="Proteomes" id="UP000515847"/>
    </source>
</evidence>
<gene>
    <name evidence="9" type="ORF">BR63_12100</name>
</gene>
<dbReference type="GO" id="GO:0071555">
    <property type="term" value="P:cell wall organization"/>
    <property type="evidence" value="ECO:0007669"/>
    <property type="project" value="TreeGrafter"/>
</dbReference>
<keyword evidence="7" id="KW-0479">Metal-binding</keyword>
<feature type="transmembrane region" description="Helical" evidence="8">
    <location>
        <begin position="234"/>
        <end position="255"/>
    </location>
</feature>
<evidence type="ECO:0000256" key="4">
    <source>
        <dbReference type="ARBA" id="ARBA00022692"/>
    </source>
</evidence>
<dbReference type="GO" id="GO:0016780">
    <property type="term" value="F:phosphotransferase activity, for other substituted phosphate groups"/>
    <property type="evidence" value="ECO:0007669"/>
    <property type="project" value="InterPro"/>
</dbReference>
<feature type="transmembrane region" description="Helical" evidence="8">
    <location>
        <begin position="131"/>
        <end position="150"/>
    </location>
</feature>
<feature type="transmembrane region" description="Helical" evidence="8">
    <location>
        <begin position="181"/>
        <end position="200"/>
    </location>
</feature>
<dbReference type="GO" id="GO:0009103">
    <property type="term" value="P:lipopolysaccharide biosynthetic process"/>
    <property type="evidence" value="ECO:0007669"/>
    <property type="project" value="TreeGrafter"/>
</dbReference>
<dbReference type="EMBL" id="CP045798">
    <property type="protein sequence ID" value="QNB46982.1"/>
    <property type="molecule type" value="Genomic_DNA"/>
</dbReference>
<proteinExistence type="predicted"/>
<dbReference type="AlphaFoldDB" id="A0A7G6E4H8"/>
<dbReference type="CDD" id="cd06853">
    <property type="entry name" value="GT_WecA_like"/>
    <property type="match status" value="1"/>
</dbReference>
<dbReference type="InterPro" id="IPR018480">
    <property type="entry name" value="PNAcMuramoyl-5peptid_Trfase_CS"/>
</dbReference>
<dbReference type="OrthoDB" id="9805475at2"/>
<feature type="transmembrane region" description="Helical" evidence="8">
    <location>
        <begin position="288"/>
        <end position="307"/>
    </location>
</feature>
<keyword evidence="4 8" id="KW-0812">Transmembrane</keyword>
<dbReference type="RefSeq" id="WP_034420641.1">
    <property type="nucleotide sequence ID" value="NZ_CP045798.1"/>
</dbReference>
<keyword evidence="7" id="KW-0460">Magnesium</keyword>
<dbReference type="PROSITE" id="PS01348">
    <property type="entry name" value="MRAY_2"/>
    <property type="match status" value="1"/>
</dbReference>
<evidence type="ECO:0000256" key="8">
    <source>
        <dbReference type="SAM" id="Phobius"/>
    </source>
</evidence>
<keyword evidence="10" id="KW-1185">Reference proteome</keyword>
<dbReference type="KEGG" id="tfr:BR63_12100"/>